<reference evidence="1" key="1">
    <citation type="submission" date="2021-01" db="EMBL/GenBank/DDBJ databases">
        <authorList>
            <consortium name="Genoscope - CEA"/>
            <person name="William W."/>
        </authorList>
    </citation>
    <scope>NUCLEOTIDE SEQUENCE</scope>
</reference>
<dbReference type="EMBL" id="CAJJDN010000329">
    <property type="protein sequence ID" value="CAD8130791.1"/>
    <property type="molecule type" value="Genomic_DNA"/>
</dbReference>
<comment type="caution">
    <text evidence="1">The sequence shown here is derived from an EMBL/GenBank/DDBJ whole genome shotgun (WGS) entry which is preliminary data.</text>
</comment>
<organism evidence="1 2">
    <name type="scientific">Paramecium sonneborni</name>
    <dbReference type="NCBI Taxonomy" id="65129"/>
    <lineage>
        <taxon>Eukaryota</taxon>
        <taxon>Sar</taxon>
        <taxon>Alveolata</taxon>
        <taxon>Ciliophora</taxon>
        <taxon>Intramacronucleata</taxon>
        <taxon>Oligohymenophorea</taxon>
        <taxon>Peniculida</taxon>
        <taxon>Parameciidae</taxon>
        <taxon>Paramecium</taxon>
    </lineage>
</organism>
<gene>
    <name evidence="1" type="ORF">PSON_ATCC_30995.1.T3290005</name>
</gene>
<sequence length="70" mass="8393">MVLRQVKMQKLLLLVEIYGVIVYLNKKFLRLVKYQGECQGKRLYLLSTSNSIYFHHSDNTQRKQIQILSY</sequence>
<dbReference type="AlphaFoldDB" id="A0A8S1RPV8"/>
<accession>A0A8S1RPV8</accession>
<protein>
    <submittedName>
        <fullName evidence="1">Uncharacterized protein</fullName>
    </submittedName>
</protein>
<evidence type="ECO:0000313" key="2">
    <source>
        <dbReference type="Proteomes" id="UP000692954"/>
    </source>
</evidence>
<name>A0A8S1RPV8_9CILI</name>
<evidence type="ECO:0000313" key="1">
    <source>
        <dbReference type="EMBL" id="CAD8130791.1"/>
    </source>
</evidence>
<keyword evidence="2" id="KW-1185">Reference proteome</keyword>
<dbReference type="Proteomes" id="UP000692954">
    <property type="component" value="Unassembled WGS sequence"/>
</dbReference>
<proteinExistence type="predicted"/>